<gene>
    <name evidence="1" type="ORF">P4O66_006660</name>
</gene>
<sequence>MEVKKGCKYFGTSKSAVSNIFNISQSTSTLPVCFKIATIVPLQMEMPVSGLRVHQPTVQCVCGDEVPGK</sequence>
<protein>
    <submittedName>
        <fullName evidence="1">Uncharacterized protein</fullName>
    </submittedName>
</protein>
<accession>A0AAD9DYE9</accession>
<dbReference type="AlphaFoldDB" id="A0AAD9DYE9"/>
<evidence type="ECO:0000313" key="1">
    <source>
        <dbReference type="EMBL" id="KAK1798646.1"/>
    </source>
</evidence>
<name>A0AAD9DYE9_9TELE</name>
<keyword evidence="2" id="KW-1185">Reference proteome</keyword>
<feature type="non-terminal residue" evidence="1">
    <location>
        <position position="1"/>
    </location>
</feature>
<dbReference type="Proteomes" id="UP001239994">
    <property type="component" value="Unassembled WGS sequence"/>
</dbReference>
<comment type="caution">
    <text evidence="1">The sequence shown here is derived from an EMBL/GenBank/DDBJ whole genome shotgun (WGS) entry which is preliminary data.</text>
</comment>
<reference evidence="1" key="1">
    <citation type="submission" date="2023-03" db="EMBL/GenBank/DDBJ databases">
        <title>Electrophorus voltai genome.</title>
        <authorList>
            <person name="Bian C."/>
        </authorList>
    </citation>
    <scope>NUCLEOTIDE SEQUENCE</scope>
    <source>
        <strain evidence="1">CB-2022</strain>
        <tissue evidence="1">Muscle</tissue>
    </source>
</reference>
<evidence type="ECO:0000313" key="2">
    <source>
        <dbReference type="Proteomes" id="UP001239994"/>
    </source>
</evidence>
<proteinExistence type="predicted"/>
<dbReference type="EMBL" id="JAROKS010000012">
    <property type="protein sequence ID" value="KAK1798646.1"/>
    <property type="molecule type" value="Genomic_DNA"/>
</dbReference>
<organism evidence="1 2">
    <name type="scientific">Electrophorus voltai</name>
    <dbReference type="NCBI Taxonomy" id="2609070"/>
    <lineage>
        <taxon>Eukaryota</taxon>
        <taxon>Metazoa</taxon>
        <taxon>Chordata</taxon>
        <taxon>Craniata</taxon>
        <taxon>Vertebrata</taxon>
        <taxon>Euteleostomi</taxon>
        <taxon>Actinopterygii</taxon>
        <taxon>Neopterygii</taxon>
        <taxon>Teleostei</taxon>
        <taxon>Ostariophysi</taxon>
        <taxon>Gymnotiformes</taxon>
        <taxon>Gymnotoidei</taxon>
        <taxon>Gymnotidae</taxon>
        <taxon>Electrophorus</taxon>
    </lineage>
</organism>